<dbReference type="InterPro" id="IPR011047">
    <property type="entry name" value="Quinoprotein_ADH-like_sf"/>
</dbReference>
<organism evidence="1">
    <name type="scientific">hydrothermal vent metagenome</name>
    <dbReference type="NCBI Taxonomy" id="652676"/>
    <lineage>
        <taxon>unclassified sequences</taxon>
        <taxon>metagenomes</taxon>
        <taxon>ecological metagenomes</taxon>
    </lineage>
</organism>
<name>A0A1W1CAX6_9ZZZZ</name>
<protein>
    <submittedName>
        <fullName evidence="1">Uncharacterized protein</fullName>
    </submittedName>
</protein>
<dbReference type="SUPFAM" id="SSF50998">
    <property type="entry name" value="Quinoprotein alcohol dehydrogenase-like"/>
    <property type="match status" value="1"/>
</dbReference>
<sequence length="364" mass="41378">MTIQEKMNIALDDWTIIGIGMIDRYHYLVVANWSDEKKPYIDDRDNKKYSHPTRLMEIDVKNNKVSWVTSLDGLSNVHCDGGIIKGNKEAFFGSFNGITYHLDYGADKFAHEELLLTDERLKQGIGRGIDDIRAIGNHFYTVDAGNEVHRRDAAKKWTLISPEAVEYAEKIEGGDTKSLDGYSEQEIYFCGYEGNLWYYNGKAWDKVPHLSKEMQLEYVVCNTDGKVYAIDSHARWVVVGRGLECKVIAMKEDDLAIDGTTYGAVAYKGKIYLAQGDIMEFRENHWVKANIPGVYGGVEHLASKDGMLFIGTPYSLYIYNGKETFALYGEEKDDAKFLIEQFLQTSEEFVQSGHALLDEMEKGR</sequence>
<accession>A0A1W1CAX6</accession>
<dbReference type="EMBL" id="FPHD01000061">
    <property type="protein sequence ID" value="SFV62897.1"/>
    <property type="molecule type" value="Genomic_DNA"/>
</dbReference>
<reference evidence="1" key="1">
    <citation type="submission" date="2016-10" db="EMBL/GenBank/DDBJ databases">
        <authorList>
            <person name="de Groot N.N."/>
        </authorList>
    </citation>
    <scope>NUCLEOTIDE SEQUENCE</scope>
</reference>
<gene>
    <name evidence="1" type="ORF">MNB_SV-8-176</name>
</gene>
<dbReference type="AlphaFoldDB" id="A0A1W1CAX6"/>
<proteinExistence type="predicted"/>
<evidence type="ECO:0000313" key="1">
    <source>
        <dbReference type="EMBL" id="SFV62897.1"/>
    </source>
</evidence>